<dbReference type="SUPFAM" id="SSF54001">
    <property type="entry name" value="Cysteine proteinases"/>
    <property type="match status" value="1"/>
</dbReference>
<dbReference type="PRINTS" id="PR01543">
    <property type="entry name" value="ANATRNSFRASE"/>
</dbReference>
<dbReference type="Gene3D" id="3.30.2140.10">
    <property type="entry name" value="Arylamine N-acetyltransferase"/>
    <property type="match status" value="1"/>
</dbReference>
<dbReference type="PANTHER" id="PTHR11786">
    <property type="entry name" value="N-HYDROXYARYLAMINE O-ACETYLTRANSFERASE"/>
    <property type="match status" value="1"/>
</dbReference>
<dbReference type="Gene3D" id="2.40.128.150">
    <property type="entry name" value="Cysteine proteinases"/>
    <property type="match status" value="1"/>
</dbReference>
<gene>
    <name evidence="3" type="ORF">ACFFUV_18785</name>
</gene>
<sequence>MSILFDDYLAELQLVPPEQPNLAFLNQFITRHIASFSFNSVYSVLGKTMPLELEELLEKVVNQGMGGYCFEHNKIAFEFLRSLGYSTRLVVARVLNNQDRSAPRTHRFTVVELNQKSYLVDVGFGAACPITAIEFGEVWQRSGLDRYFIREIENREFELVVEKEGGLFVLYRFDLANYSEADCQVGHFYSHQHPDAVFVNNLVVSQKSANEVCVLTNETLHTRSATQQTEQVMDTANKLHQVLTQQFKLNIEEDESRHLFERCIATKL</sequence>
<dbReference type="Pfam" id="PF00797">
    <property type="entry name" value="Acetyltransf_2"/>
    <property type="match status" value="1"/>
</dbReference>
<organism evidence="3 4">
    <name type="scientific">Vibrio olivae</name>
    <dbReference type="NCBI Taxonomy" id="1243002"/>
    <lineage>
        <taxon>Bacteria</taxon>
        <taxon>Pseudomonadati</taxon>
        <taxon>Pseudomonadota</taxon>
        <taxon>Gammaproteobacteria</taxon>
        <taxon>Vibrionales</taxon>
        <taxon>Vibrionaceae</taxon>
        <taxon>Vibrio</taxon>
    </lineage>
</organism>
<name>A0ABV5HRX6_9VIBR</name>
<comment type="similarity">
    <text evidence="1 2">Belongs to the arylamine N-acetyltransferase family.</text>
</comment>
<keyword evidence="4" id="KW-1185">Reference proteome</keyword>
<reference evidence="3 4" key="1">
    <citation type="submission" date="2024-09" db="EMBL/GenBank/DDBJ databases">
        <authorList>
            <person name="Sun Q."/>
            <person name="Mori K."/>
        </authorList>
    </citation>
    <scope>NUCLEOTIDE SEQUENCE [LARGE SCALE GENOMIC DNA]</scope>
    <source>
        <strain evidence="3 4">CECT 8064</strain>
    </source>
</reference>
<accession>A0ABV5HRX6</accession>
<dbReference type="EMBL" id="JBHMEP010000008">
    <property type="protein sequence ID" value="MFB9137021.1"/>
    <property type="molecule type" value="Genomic_DNA"/>
</dbReference>
<evidence type="ECO:0000313" key="3">
    <source>
        <dbReference type="EMBL" id="MFB9137021.1"/>
    </source>
</evidence>
<evidence type="ECO:0000256" key="2">
    <source>
        <dbReference type="RuleBase" id="RU003452"/>
    </source>
</evidence>
<dbReference type="InterPro" id="IPR001447">
    <property type="entry name" value="Arylamine_N-AcTrfase"/>
</dbReference>
<dbReference type="PANTHER" id="PTHR11786:SF0">
    <property type="entry name" value="ARYLAMINE N-ACETYLTRANSFERASE 4-RELATED"/>
    <property type="match status" value="1"/>
</dbReference>
<evidence type="ECO:0000256" key="1">
    <source>
        <dbReference type="ARBA" id="ARBA00006547"/>
    </source>
</evidence>
<dbReference type="RefSeq" id="WP_390195831.1">
    <property type="nucleotide sequence ID" value="NZ_JBHMEP010000008.1"/>
</dbReference>
<evidence type="ECO:0000313" key="4">
    <source>
        <dbReference type="Proteomes" id="UP001589645"/>
    </source>
</evidence>
<proteinExistence type="inferred from homology"/>
<protein>
    <submittedName>
        <fullName evidence="3">Arylamine N-acetyltransferase</fullName>
    </submittedName>
</protein>
<dbReference type="Proteomes" id="UP001589645">
    <property type="component" value="Unassembled WGS sequence"/>
</dbReference>
<dbReference type="InterPro" id="IPR038765">
    <property type="entry name" value="Papain-like_cys_pep_sf"/>
</dbReference>
<comment type="caution">
    <text evidence="3">The sequence shown here is derived from an EMBL/GenBank/DDBJ whole genome shotgun (WGS) entry which is preliminary data.</text>
</comment>